<comment type="function">
    <text evidence="7 8">DNA-dependent RNA polymerase catalyzes the transcription of DNA into RNA using the four ribonucleoside triphosphates as substrates.</text>
</comment>
<dbReference type="Gene3D" id="2.40.40.20">
    <property type="match status" value="1"/>
</dbReference>
<dbReference type="InterPro" id="IPR000722">
    <property type="entry name" value="RNA_pol_asu"/>
</dbReference>
<feature type="binding site" evidence="7">
    <location>
        <position position="496"/>
    </location>
    <ligand>
        <name>Mg(2+)</name>
        <dbReference type="ChEBI" id="CHEBI:18420"/>
    </ligand>
</feature>
<evidence type="ECO:0000256" key="3">
    <source>
        <dbReference type="ARBA" id="ARBA00022695"/>
    </source>
</evidence>
<dbReference type="InterPro" id="IPR012754">
    <property type="entry name" value="DNA-dir_RpoC_beta_prime_bact"/>
</dbReference>
<keyword evidence="7" id="KW-0460">Magnesium</keyword>
<dbReference type="InterPro" id="IPR006592">
    <property type="entry name" value="RNA_pol_N"/>
</dbReference>
<dbReference type="GO" id="GO:0000287">
    <property type="term" value="F:magnesium ion binding"/>
    <property type="evidence" value="ECO:0007669"/>
    <property type="project" value="UniProtKB-UniRule"/>
</dbReference>
<dbReference type="PANTHER" id="PTHR19376">
    <property type="entry name" value="DNA-DIRECTED RNA POLYMERASE"/>
    <property type="match status" value="1"/>
</dbReference>
<protein>
    <recommendedName>
        <fullName evidence="7">DNA-directed RNA polymerase subunit beta'</fullName>
        <shortName evidence="7">RNAP subunit beta'</shortName>
        <ecNumber evidence="7">2.7.7.6</ecNumber>
    </recommendedName>
    <alternativeName>
        <fullName evidence="7">RNA polymerase subunit beta'</fullName>
    </alternativeName>
    <alternativeName>
        <fullName evidence="7">Transcriptase subunit beta'</fullName>
    </alternativeName>
</protein>
<dbReference type="InterPro" id="IPR044893">
    <property type="entry name" value="RNA_pol_Rpb1_clamp_domain"/>
</dbReference>
<evidence type="ECO:0000256" key="1">
    <source>
        <dbReference type="ARBA" id="ARBA00022478"/>
    </source>
</evidence>
<evidence type="ECO:0000313" key="11">
    <source>
        <dbReference type="EMBL" id="OHA01218.1"/>
    </source>
</evidence>
<dbReference type="EMBL" id="MHQL01000068">
    <property type="protein sequence ID" value="OHA01218.1"/>
    <property type="molecule type" value="Genomic_DNA"/>
</dbReference>
<dbReference type="Pfam" id="PF00623">
    <property type="entry name" value="RNA_pol_Rpb1_2"/>
    <property type="match status" value="1"/>
</dbReference>
<comment type="cofactor">
    <cofactor evidence="7">
        <name>Mg(2+)</name>
        <dbReference type="ChEBI" id="CHEBI:18420"/>
    </cofactor>
    <text evidence="7">Binds 1 Mg(2+) ion per subunit.</text>
</comment>
<dbReference type="InterPro" id="IPR042102">
    <property type="entry name" value="RNA_pol_Rpb1_3_sf"/>
</dbReference>
<feature type="binding site" evidence="7">
    <location>
        <position position="64"/>
    </location>
    <ligand>
        <name>Zn(2+)</name>
        <dbReference type="ChEBI" id="CHEBI:29105"/>
        <label>1</label>
    </ligand>
</feature>
<dbReference type="SUPFAM" id="SSF64484">
    <property type="entry name" value="beta and beta-prime subunits of DNA dependent RNA-polymerase"/>
    <property type="match status" value="1"/>
</dbReference>
<evidence type="ECO:0000256" key="8">
    <source>
        <dbReference type="RuleBase" id="RU004279"/>
    </source>
</evidence>
<comment type="cofactor">
    <cofactor evidence="7">
        <name>Zn(2+)</name>
        <dbReference type="ChEBI" id="CHEBI:29105"/>
    </cofactor>
    <text evidence="7">Binds 2 Zn(2+) ions per subunit.</text>
</comment>
<feature type="binding site" evidence="7">
    <location>
        <position position="922"/>
    </location>
    <ligand>
        <name>Zn(2+)</name>
        <dbReference type="ChEBI" id="CHEBI:29105"/>
        <label>2</label>
    </ligand>
</feature>
<feature type="region of interest" description="Disordered" evidence="9">
    <location>
        <begin position="1018"/>
        <end position="1040"/>
    </location>
</feature>
<dbReference type="Gene3D" id="1.10.1790.20">
    <property type="match status" value="1"/>
</dbReference>
<reference evidence="11 12" key="1">
    <citation type="journal article" date="2016" name="Nat. Commun.">
        <title>Thousands of microbial genomes shed light on interconnected biogeochemical processes in an aquifer system.</title>
        <authorList>
            <person name="Anantharaman K."/>
            <person name="Brown C.T."/>
            <person name="Hug L.A."/>
            <person name="Sharon I."/>
            <person name="Castelle C.J."/>
            <person name="Probst A.J."/>
            <person name="Thomas B.C."/>
            <person name="Singh A."/>
            <person name="Wilkins M.J."/>
            <person name="Karaoz U."/>
            <person name="Brodie E.L."/>
            <person name="Williams K.H."/>
            <person name="Hubbard S.S."/>
            <person name="Banfield J.F."/>
        </authorList>
    </citation>
    <scope>NUCLEOTIDE SEQUENCE [LARGE SCALE GENOMIC DNA]</scope>
</reference>
<feature type="binding site" evidence="7">
    <location>
        <position position="919"/>
    </location>
    <ligand>
        <name>Zn(2+)</name>
        <dbReference type="ChEBI" id="CHEBI:29105"/>
        <label>2</label>
    </ligand>
</feature>
<dbReference type="Gene3D" id="1.10.150.390">
    <property type="match status" value="1"/>
</dbReference>
<feature type="binding site" evidence="7">
    <location>
        <position position="912"/>
    </location>
    <ligand>
        <name>Zn(2+)</name>
        <dbReference type="ChEBI" id="CHEBI:29105"/>
        <label>2</label>
    </ligand>
</feature>
<dbReference type="GO" id="GO:0003899">
    <property type="term" value="F:DNA-directed RNA polymerase activity"/>
    <property type="evidence" value="ECO:0007669"/>
    <property type="project" value="UniProtKB-UniRule"/>
</dbReference>
<dbReference type="Gene3D" id="4.10.860.120">
    <property type="entry name" value="RNA polymerase II, clamp domain"/>
    <property type="match status" value="1"/>
</dbReference>
<dbReference type="CDD" id="cd01609">
    <property type="entry name" value="RNAP_beta'_N"/>
    <property type="match status" value="1"/>
</dbReference>
<dbReference type="Pfam" id="PF04983">
    <property type="entry name" value="RNA_pol_Rpb1_3"/>
    <property type="match status" value="1"/>
</dbReference>
<keyword evidence="3 7" id="KW-0548">Nucleotidyltransferase</keyword>
<dbReference type="SMART" id="SM00663">
    <property type="entry name" value="RPOLA_N"/>
    <property type="match status" value="1"/>
</dbReference>
<feature type="binding site" evidence="7">
    <location>
        <position position="840"/>
    </location>
    <ligand>
        <name>Zn(2+)</name>
        <dbReference type="ChEBI" id="CHEBI:29105"/>
        <label>2</label>
    </ligand>
</feature>
<comment type="catalytic activity">
    <reaction evidence="6 7 8">
        <text>RNA(n) + a ribonucleoside 5'-triphosphate = RNA(n+1) + diphosphate</text>
        <dbReference type="Rhea" id="RHEA:21248"/>
        <dbReference type="Rhea" id="RHEA-COMP:14527"/>
        <dbReference type="Rhea" id="RHEA-COMP:17342"/>
        <dbReference type="ChEBI" id="CHEBI:33019"/>
        <dbReference type="ChEBI" id="CHEBI:61557"/>
        <dbReference type="ChEBI" id="CHEBI:140395"/>
        <dbReference type="EC" id="2.7.7.6"/>
    </reaction>
</comment>
<name>A0A1G2KP83_9BACT</name>
<dbReference type="GO" id="GO:0000428">
    <property type="term" value="C:DNA-directed RNA polymerase complex"/>
    <property type="evidence" value="ECO:0007669"/>
    <property type="project" value="UniProtKB-KW"/>
</dbReference>
<evidence type="ECO:0000256" key="7">
    <source>
        <dbReference type="HAMAP-Rule" id="MF_01322"/>
    </source>
</evidence>
<dbReference type="HAMAP" id="MF_01322">
    <property type="entry name" value="RNApol_bact_RpoC"/>
    <property type="match status" value="1"/>
</dbReference>
<evidence type="ECO:0000313" key="12">
    <source>
        <dbReference type="Proteomes" id="UP000177811"/>
    </source>
</evidence>
<dbReference type="EC" id="2.7.7.6" evidence="7"/>
<proteinExistence type="inferred from homology"/>
<keyword evidence="1 7" id="KW-0240">DNA-directed RNA polymerase</keyword>
<dbReference type="InterPro" id="IPR007066">
    <property type="entry name" value="RNA_pol_Rpb1_3"/>
</dbReference>
<feature type="binding site" evidence="7">
    <location>
        <position position="498"/>
    </location>
    <ligand>
        <name>Mg(2+)</name>
        <dbReference type="ChEBI" id="CHEBI:18420"/>
    </ligand>
</feature>
<keyword evidence="5 7" id="KW-0804">Transcription</keyword>
<dbReference type="GO" id="GO:0008270">
    <property type="term" value="F:zinc ion binding"/>
    <property type="evidence" value="ECO:0007669"/>
    <property type="project" value="UniProtKB-UniRule"/>
</dbReference>
<feature type="binding site" evidence="7">
    <location>
        <position position="80"/>
    </location>
    <ligand>
        <name>Zn(2+)</name>
        <dbReference type="ChEBI" id="CHEBI:29105"/>
        <label>1</label>
    </ligand>
</feature>
<feature type="binding site" evidence="7">
    <location>
        <position position="494"/>
    </location>
    <ligand>
        <name>Mg(2+)</name>
        <dbReference type="ChEBI" id="CHEBI:18420"/>
    </ligand>
</feature>
<keyword evidence="2 7" id="KW-0808">Transferase</keyword>
<dbReference type="Pfam" id="PF04997">
    <property type="entry name" value="RNA_pol_Rpb1_1"/>
    <property type="match status" value="1"/>
</dbReference>
<dbReference type="AlphaFoldDB" id="A0A1G2KP83"/>
<dbReference type="Gene3D" id="2.40.50.100">
    <property type="match status" value="1"/>
</dbReference>
<dbReference type="GO" id="GO:0006351">
    <property type="term" value="P:DNA-templated transcription"/>
    <property type="evidence" value="ECO:0007669"/>
    <property type="project" value="UniProtKB-UniRule"/>
</dbReference>
<dbReference type="Gene3D" id="1.10.132.30">
    <property type="match status" value="1"/>
</dbReference>
<dbReference type="Gene3D" id="1.10.274.100">
    <property type="entry name" value="RNA polymerase Rpb1, domain 3"/>
    <property type="match status" value="1"/>
</dbReference>
<accession>A0A1G2KP83</accession>
<feature type="binding site" evidence="7">
    <location>
        <position position="77"/>
    </location>
    <ligand>
        <name>Zn(2+)</name>
        <dbReference type="ChEBI" id="CHEBI:29105"/>
        <label>1</label>
    </ligand>
</feature>
<dbReference type="Pfam" id="PF04998">
    <property type="entry name" value="RNA_pol_Rpb1_5"/>
    <property type="match status" value="1"/>
</dbReference>
<dbReference type="InterPro" id="IPR045867">
    <property type="entry name" value="DNA-dir_RpoC_beta_prime"/>
</dbReference>
<evidence type="ECO:0000256" key="6">
    <source>
        <dbReference type="ARBA" id="ARBA00048552"/>
    </source>
</evidence>
<organism evidence="11 12">
    <name type="scientific">Candidatus Sungbacteria bacterium RIFCSPHIGHO2_02_FULL_51_29</name>
    <dbReference type="NCBI Taxonomy" id="1802273"/>
    <lineage>
        <taxon>Bacteria</taxon>
        <taxon>Candidatus Sungiibacteriota</taxon>
    </lineage>
</organism>
<evidence type="ECO:0000259" key="10">
    <source>
        <dbReference type="SMART" id="SM00663"/>
    </source>
</evidence>
<sequence>MDQQRVQDFDAIVVRLASPEDILNWSHGEVTKPETINYRTQKPEKDGLFDERIFGPTKDYECYCGKYRRIRYKGIVCDKCGVEVTRAVVRRERLGHIKLASPVSHIWFLRSVPSKIGLLLDLSVADVEKVVYFAGYIITKINEERRKEALDEIEHEFKMKSAKITKTELGKLKEGKDRARDEIKNLRLHQVISEVEYHRLSLKYGDVFEAGIGAESIYRIFEGLDVPAIQKKIETDLELADPIRKKKLYKRLKVIKSMAANGLRPEWMFLTVIPVIPPDLRPMVPLDGGRYATADLNDLYRRVINRNNRLKRLFELRAPEVITRNEKRMLQEAVDALIDNSVRHGQAPVASQAQRRPLKSLADMLKGKQGRFRQNLLGKRVDYSGRSVIVVGPELKLHQCGLPKEMALELFKPFVIQKLIERELAHNMKGAARLIESRPAEVWAILEEVISGRYVLLNRAPTLHRLGIQAFQPVLIEGFAIQLHPMVCSAFNADFDGDQMAVHLPLTEEAQTEARTIMASNINLLKPATGTPIVSPKQDMILGCFWVTSVADGATGEGKVFANEDEAVLAYDFNAVDIRAKIRVRMTPKDSRSQEGKKSKKGKDEPVPVLSIVETSIGRILFNRVLPSDYAFINKELHSKDLEEMVDAIIKRYGIGQAAITLDNIKKFGFHFATKSGISWGMDDLKSPPEKGAYIAKAEEEVEVIYDHYQRGLLTEAERYDRVVEVWSGVMNAVRAKVPDALPMTGPIRTIINSKARGSWFQTTQMSGMKGLVVNPAGKIIELPIRSSYKEGFSVLEYFISTHGARKGTADTALKTAVAGYLTRRLVDVSQDVVVSEEDCGTKNGIRLTRKDADDIGRPFASRMFSRVTLEPAKDVNGVLIADTGTLITKELSEEIDAAGVASLNVRSPMACRSYVGICRQCYGSDLGRNELVQQGEAVGIVAAQSIGEPGTQLTMRTFHTGGVAGAGDITTGLPRVEEIFEVRPPKGGSAIIADVSGEVLEVTDVNREKIVKVRVDDEPEMEDAKKRKKRSKKKLEDAGDGTKEFKAPLGVGLLVEKGSIIMRGDILTEGHADLRELFKIAGKEITERYVIKEVQKIYSMQGAPVHDKHIEVIVRQMFSRVRIKESADTMLTAGEIVEKVRFREINRELERAGKKPIKAVQILLGITRVALTTDSFLSSASFQETTRVLVNAAIESKADKLRGLKENVIIGRLIPAGTGYRKPK</sequence>
<evidence type="ECO:0000256" key="9">
    <source>
        <dbReference type="SAM" id="MobiDB-lite"/>
    </source>
</evidence>
<dbReference type="GO" id="GO:0003677">
    <property type="term" value="F:DNA binding"/>
    <property type="evidence" value="ECO:0007669"/>
    <property type="project" value="UniProtKB-UniRule"/>
</dbReference>
<feature type="domain" description="RNA polymerase N-terminal" evidence="10">
    <location>
        <begin position="266"/>
        <end position="548"/>
    </location>
</feature>
<dbReference type="PANTHER" id="PTHR19376:SF54">
    <property type="entry name" value="DNA-DIRECTED RNA POLYMERASE SUBUNIT BETA"/>
    <property type="match status" value="1"/>
</dbReference>
<dbReference type="InterPro" id="IPR007081">
    <property type="entry name" value="RNA_pol_Rpb1_5"/>
</dbReference>
<dbReference type="CDD" id="cd02655">
    <property type="entry name" value="RNAP_beta'_C"/>
    <property type="match status" value="1"/>
</dbReference>
<dbReference type="NCBIfam" id="TIGR02386">
    <property type="entry name" value="rpoC_TIGR"/>
    <property type="match status" value="1"/>
</dbReference>
<feature type="binding site" evidence="7">
    <location>
        <position position="62"/>
    </location>
    <ligand>
        <name>Zn(2+)</name>
        <dbReference type="ChEBI" id="CHEBI:29105"/>
        <label>1</label>
    </ligand>
</feature>
<dbReference type="Proteomes" id="UP000177811">
    <property type="component" value="Unassembled WGS sequence"/>
</dbReference>
<evidence type="ECO:0000256" key="5">
    <source>
        <dbReference type="ARBA" id="ARBA00023163"/>
    </source>
</evidence>
<keyword evidence="7" id="KW-0862">Zinc</keyword>
<gene>
    <name evidence="7" type="primary">rpoC</name>
    <name evidence="11" type="ORF">A3C16_00835</name>
</gene>
<dbReference type="InterPro" id="IPR007080">
    <property type="entry name" value="RNA_pol_Rpb1_1"/>
</dbReference>
<comment type="similarity">
    <text evidence="7 8">Belongs to the RNA polymerase beta' chain family.</text>
</comment>
<keyword evidence="4 7" id="KW-0479">Metal-binding</keyword>
<dbReference type="InterPro" id="IPR038120">
    <property type="entry name" value="Rpb1_funnel_sf"/>
</dbReference>
<evidence type="ECO:0000256" key="2">
    <source>
        <dbReference type="ARBA" id="ARBA00022679"/>
    </source>
</evidence>
<dbReference type="Gene3D" id="1.10.40.90">
    <property type="match status" value="1"/>
</dbReference>
<evidence type="ECO:0000256" key="4">
    <source>
        <dbReference type="ARBA" id="ARBA00022723"/>
    </source>
</evidence>
<comment type="subunit">
    <text evidence="7">The RNAP catalytic core consists of 2 alpha, 1 beta, 1 beta' and 1 omega subunit. When a sigma factor is associated with the core the holoenzyme is formed, which can initiate transcription.</text>
</comment>
<comment type="caution">
    <text evidence="11">The sequence shown here is derived from an EMBL/GenBank/DDBJ whole genome shotgun (WGS) entry which is preliminary data.</text>
</comment>